<evidence type="ECO:0000313" key="2">
    <source>
        <dbReference type="EMBL" id="KAF5394369.1"/>
    </source>
</evidence>
<dbReference type="Proteomes" id="UP000748531">
    <property type="component" value="Unassembled WGS sequence"/>
</dbReference>
<evidence type="ECO:0000256" key="1">
    <source>
        <dbReference type="SAM" id="MobiDB-lite"/>
    </source>
</evidence>
<keyword evidence="3" id="KW-1185">Reference proteome</keyword>
<dbReference type="AlphaFoldDB" id="A0A8J4SYB9"/>
<sequence length="181" mass="19955">MSLGCLNSCEPKISSDSLYQELTGRPPEDYNQCLHDYHAAQAAIKHLRSTDRPDQSNGSSNEQPIPPTTVAQDLNGMGQQERAIRSSTPGLPSPNGLLGSRLQETGFPLAAHTVRNASMKLSPSANSLLVTSRLSLQEEDQWRFKDNRNVLSRPPLNQSQVNIFLSFPGKYFQSLCSVNMI</sequence>
<organism evidence="2 3">
    <name type="scientific">Paragonimus heterotremus</name>
    <dbReference type="NCBI Taxonomy" id="100268"/>
    <lineage>
        <taxon>Eukaryota</taxon>
        <taxon>Metazoa</taxon>
        <taxon>Spiralia</taxon>
        <taxon>Lophotrochozoa</taxon>
        <taxon>Platyhelminthes</taxon>
        <taxon>Trematoda</taxon>
        <taxon>Digenea</taxon>
        <taxon>Plagiorchiida</taxon>
        <taxon>Troglotremata</taxon>
        <taxon>Troglotrematidae</taxon>
        <taxon>Paragonimus</taxon>
    </lineage>
</organism>
<feature type="region of interest" description="Disordered" evidence="1">
    <location>
        <begin position="47"/>
        <end position="67"/>
    </location>
</feature>
<reference evidence="2" key="1">
    <citation type="submission" date="2019-05" db="EMBL/GenBank/DDBJ databases">
        <title>Annotation for the trematode Paragonimus heterotremus.</title>
        <authorList>
            <person name="Choi Y.-J."/>
        </authorList>
    </citation>
    <scope>NUCLEOTIDE SEQUENCE</scope>
    <source>
        <strain evidence="2">LC</strain>
    </source>
</reference>
<evidence type="ECO:0000313" key="3">
    <source>
        <dbReference type="Proteomes" id="UP000748531"/>
    </source>
</evidence>
<protein>
    <submittedName>
        <fullName evidence="2">Uncharacterized protein</fullName>
    </submittedName>
</protein>
<proteinExistence type="predicted"/>
<name>A0A8J4SYB9_9TREM</name>
<accession>A0A8J4SYB9</accession>
<gene>
    <name evidence="2" type="ORF">PHET_11686</name>
</gene>
<comment type="caution">
    <text evidence="2">The sequence shown here is derived from an EMBL/GenBank/DDBJ whole genome shotgun (WGS) entry which is preliminary data.</text>
</comment>
<dbReference type="EMBL" id="LUCH01018792">
    <property type="protein sequence ID" value="KAF5394369.1"/>
    <property type="molecule type" value="Genomic_DNA"/>
</dbReference>